<feature type="compositionally biased region" description="Basic residues" evidence="1">
    <location>
        <begin position="75"/>
        <end position="101"/>
    </location>
</feature>
<dbReference type="InterPro" id="IPR019434">
    <property type="entry name" value="DUF2423"/>
</dbReference>
<keyword evidence="4" id="KW-1185">Reference proteome</keyword>
<reference evidence="3 4" key="1">
    <citation type="submission" date="2020-12" db="EMBL/GenBank/DDBJ databases">
        <title>Metabolic potential, ecology and presence of endohyphal bacteria is reflected in genomic diversity of Mucoromycotina.</title>
        <authorList>
            <person name="Muszewska A."/>
            <person name="Okrasinska A."/>
            <person name="Steczkiewicz K."/>
            <person name="Drgas O."/>
            <person name="Orlowska M."/>
            <person name="Perlinska-Lenart U."/>
            <person name="Aleksandrzak-Piekarczyk T."/>
            <person name="Szatraj K."/>
            <person name="Zielenkiewicz U."/>
            <person name="Pilsyk S."/>
            <person name="Malc E."/>
            <person name="Mieczkowski P."/>
            <person name="Kruszewska J.S."/>
            <person name="Biernat P."/>
            <person name="Pawlowska J."/>
        </authorList>
    </citation>
    <scope>NUCLEOTIDE SEQUENCE [LARGE SCALE GENOMIC DNA]</scope>
    <source>
        <strain evidence="3 4">CBS 142.35</strain>
    </source>
</reference>
<gene>
    <name evidence="3" type="ORF">INT45_012969</name>
</gene>
<accession>A0A8H7RWX5</accession>
<dbReference type="Proteomes" id="UP000646827">
    <property type="component" value="Unassembled WGS sequence"/>
</dbReference>
<evidence type="ECO:0000313" key="4">
    <source>
        <dbReference type="Proteomes" id="UP000646827"/>
    </source>
</evidence>
<dbReference type="PANTHER" id="PTHR28219:SF1">
    <property type="entry name" value="UPF0642 PROTEIN YBL028C"/>
    <property type="match status" value="1"/>
</dbReference>
<dbReference type="Pfam" id="PF10338">
    <property type="entry name" value="YBL028C_N"/>
    <property type="match status" value="1"/>
</dbReference>
<evidence type="ECO:0000313" key="3">
    <source>
        <dbReference type="EMBL" id="KAG2218350.1"/>
    </source>
</evidence>
<evidence type="ECO:0000256" key="1">
    <source>
        <dbReference type="SAM" id="MobiDB-lite"/>
    </source>
</evidence>
<proteinExistence type="predicted"/>
<feature type="domain" description="DUF2423" evidence="2">
    <location>
        <begin position="1"/>
        <end position="44"/>
    </location>
</feature>
<organism evidence="3 4">
    <name type="scientific">Circinella minor</name>
    <dbReference type="NCBI Taxonomy" id="1195481"/>
    <lineage>
        <taxon>Eukaryota</taxon>
        <taxon>Fungi</taxon>
        <taxon>Fungi incertae sedis</taxon>
        <taxon>Mucoromycota</taxon>
        <taxon>Mucoromycotina</taxon>
        <taxon>Mucoromycetes</taxon>
        <taxon>Mucorales</taxon>
        <taxon>Lichtheimiaceae</taxon>
        <taxon>Circinella</taxon>
    </lineage>
</organism>
<dbReference type="AlphaFoldDB" id="A0A8H7RWX5"/>
<name>A0A8H7RWX5_9FUNG</name>
<sequence length="101" mass="11450">MARSLRSQGKKRFRAIKRENVFKPVEDARLARLAEAQAKAAEKPKIGNHMEEEKTDTMSMDTTDETKKISTSGARNKKVARKLAKKKVKKANKPKSLKKLL</sequence>
<feature type="compositionally biased region" description="Basic and acidic residues" evidence="1">
    <location>
        <begin position="40"/>
        <end position="56"/>
    </location>
</feature>
<dbReference type="EMBL" id="JAEPRB010000235">
    <property type="protein sequence ID" value="KAG2218350.1"/>
    <property type="molecule type" value="Genomic_DNA"/>
</dbReference>
<evidence type="ECO:0000259" key="2">
    <source>
        <dbReference type="Pfam" id="PF10338"/>
    </source>
</evidence>
<protein>
    <recommendedName>
        <fullName evidence="2">DUF2423 domain-containing protein</fullName>
    </recommendedName>
</protein>
<feature type="region of interest" description="Disordered" evidence="1">
    <location>
        <begin position="38"/>
        <end position="101"/>
    </location>
</feature>
<dbReference type="PANTHER" id="PTHR28219">
    <property type="entry name" value="UPF0642 PROTEIN YBL028C"/>
    <property type="match status" value="1"/>
</dbReference>
<comment type="caution">
    <text evidence="3">The sequence shown here is derived from an EMBL/GenBank/DDBJ whole genome shotgun (WGS) entry which is preliminary data.</text>
</comment>